<evidence type="ECO:0000256" key="3">
    <source>
        <dbReference type="ARBA" id="ARBA00022777"/>
    </source>
</evidence>
<evidence type="ECO:0000256" key="5">
    <source>
        <dbReference type="PROSITE-ProRule" id="PRU10141"/>
    </source>
</evidence>
<comment type="caution">
    <text evidence="7">The sequence shown here is derived from an EMBL/GenBank/DDBJ whole genome shotgun (WGS) entry which is preliminary data.</text>
</comment>
<dbReference type="CDD" id="cd14014">
    <property type="entry name" value="STKc_PknB_like"/>
    <property type="match status" value="1"/>
</dbReference>
<dbReference type="SUPFAM" id="SSF56112">
    <property type="entry name" value="Protein kinase-like (PK-like)"/>
    <property type="match status" value="1"/>
</dbReference>
<evidence type="ECO:0000313" key="8">
    <source>
        <dbReference type="Proteomes" id="UP001348641"/>
    </source>
</evidence>
<keyword evidence="4 5" id="KW-0067">ATP-binding</keyword>
<organism evidence="7 8">
    <name type="scientific">Nocardiopsis tropica</name>
    <dbReference type="NCBI Taxonomy" id="109330"/>
    <lineage>
        <taxon>Bacteria</taxon>
        <taxon>Bacillati</taxon>
        <taxon>Actinomycetota</taxon>
        <taxon>Actinomycetes</taxon>
        <taxon>Streptosporangiales</taxon>
        <taxon>Nocardiopsidaceae</taxon>
        <taxon>Nocardiopsis</taxon>
    </lineage>
</organism>
<gene>
    <name evidence="7" type="ORF">Q8A49_32575</name>
</gene>
<dbReference type="PROSITE" id="PS50011">
    <property type="entry name" value="PROTEIN_KINASE_DOM"/>
    <property type="match status" value="1"/>
</dbReference>
<keyword evidence="3 7" id="KW-0418">Kinase</keyword>
<evidence type="ECO:0000313" key="7">
    <source>
        <dbReference type="EMBL" id="MEE2055244.1"/>
    </source>
</evidence>
<dbReference type="EMBL" id="JAUUCC010000162">
    <property type="protein sequence ID" value="MEE2055244.1"/>
    <property type="molecule type" value="Genomic_DNA"/>
</dbReference>
<dbReference type="PROSITE" id="PS00107">
    <property type="entry name" value="PROTEIN_KINASE_ATP"/>
    <property type="match status" value="1"/>
</dbReference>
<evidence type="ECO:0000259" key="6">
    <source>
        <dbReference type="PROSITE" id="PS50011"/>
    </source>
</evidence>
<proteinExistence type="predicted"/>
<dbReference type="Pfam" id="PF00069">
    <property type="entry name" value="Pkinase"/>
    <property type="match status" value="1"/>
</dbReference>
<evidence type="ECO:0000256" key="4">
    <source>
        <dbReference type="ARBA" id="ARBA00022840"/>
    </source>
</evidence>
<accession>A0ABU7L1X2</accession>
<dbReference type="Gene3D" id="1.10.510.10">
    <property type="entry name" value="Transferase(Phosphotransferase) domain 1"/>
    <property type="match status" value="1"/>
</dbReference>
<protein>
    <submittedName>
        <fullName evidence="7">Serine/threonine-protein kinase</fullName>
        <ecNumber evidence="7">2.7.11.1</ecNumber>
    </submittedName>
</protein>
<dbReference type="InterPro" id="IPR011009">
    <property type="entry name" value="Kinase-like_dom_sf"/>
</dbReference>
<dbReference type="EC" id="2.7.11.1" evidence="7"/>
<dbReference type="Proteomes" id="UP001348641">
    <property type="component" value="Unassembled WGS sequence"/>
</dbReference>
<feature type="binding site" evidence="5">
    <location>
        <position position="43"/>
    </location>
    <ligand>
        <name>ATP</name>
        <dbReference type="ChEBI" id="CHEBI:30616"/>
    </ligand>
</feature>
<keyword evidence="2 5" id="KW-0547">Nucleotide-binding</keyword>
<dbReference type="SMART" id="SM00220">
    <property type="entry name" value="S_TKc"/>
    <property type="match status" value="1"/>
</dbReference>
<feature type="non-terminal residue" evidence="7">
    <location>
        <position position="250"/>
    </location>
</feature>
<name>A0ABU7L1X2_9ACTN</name>
<dbReference type="InterPro" id="IPR017441">
    <property type="entry name" value="Protein_kinase_ATP_BS"/>
</dbReference>
<dbReference type="InterPro" id="IPR008271">
    <property type="entry name" value="Ser/Thr_kinase_AS"/>
</dbReference>
<feature type="domain" description="Protein kinase" evidence="6">
    <location>
        <begin position="15"/>
        <end position="250"/>
    </location>
</feature>
<dbReference type="PANTHER" id="PTHR43289">
    <property type="entry name" value="MITOGEN-ACTIVATED PROTEIN KINASE KINASE KINASE 20-RELATED"/>
    <property type="match status" value="1"/>
</dbReference>
<sequence length="250" mass="26562">MDPLHASDPPRIGDYRLLSRLGSGGMGQVYLARTPAGRNLVVKVIRPEFAAEAGFRARFAREAEAARRVGGFHTAQVVDADPEADTPWIATAYITGPTLQEAVREGGPLEGSALRALALGLAEGLKAIHACGLVHRDLKPANIVLAEDGPRIIDFGIARPLDGDNMTTQGAVFGTLPYMSPEQTDGSRVGPASDVFSLGTVLAYAATGTSPFMGTTMAETLRRLIGPPPDPGDIDPDIRELVRECWDHDP</sequence>
<keyword evidence="1 7" id="KW-0808">Transferase</keyword>
<dbReference type="Gene3D" id="3.30.200.20">
    <property type="entry name" value="Phosphorylase Kinase, domain 1"/>
    <property type="match status" value="1"/>
</dbReference>
<dbReference type="InterPro" id="IPR000719">
    <property type="entry name" value="Prot_kinase_dom"/>
</dbReference>
<dbReference type="GO" id="GO:0004674">
    <property type="term" value="F:protein serine/threonine kinase activity"/>
    <property type="evidence" value="ECO:0007669"/>
    <property type="project" value="UniProtKB-EC"/>
</dbReference>
<dbReference type="RefSeq" id="WP_330162021.1">
    <property type="nucleotide sequence ID" value="NZ_JAUUCC010000162.1"/>
</dbReference>
<evidence type="ECO:0000256" key="1">
    <source>
        <dbReference type="ARBA" id="ARBA00022679"/>
    </source>
</evidence>
<dbReference type="PANTHER" id="PTHR43289:SF34">
    <property type="entry name" value="SERINE_THREONINE-PROTEIN KINASE YBDM-RELATED"/>
    <property type="match status" value="1"/>
</dbReference>
<dbReference type="PROSITE" id="PS00108">
    <property type="entry name" value="PROTEIN_KINASE_ST"/>
    <property type="match status" value="1"/>
</dbReference>
<reference evidence="7 8" key="1">
    <citation type="submission" date="2023-07" db="EMBL/GenBank/DDBJ databases">
        <authorList>
            <person name="Girao M."/>
            <person name="Carvalho M.F."/>
        </authorList>
    </citation>
    <scope>NUCLEOTIDE SEQUENCE [LARGE SCALE GENOMIC DNA]</scope>
    <source>
        <strain evidence="7 8">66/93</strain>
    </source>
</reference>
<evidence type="ECO:0000256" key="2">
    <source>
        <dbReference type="ARBA" id="ARBA00022741"/>
    </source>
</evidence>